<sequence length="114" mass="12913">MNQYPEKTCDITNLVRHPKLVEAAISGRKTRQGRNGVYGWPGETFELDGITFTVTSLTRERLGDMTDADAMAEGYPNLAAYKDLILRMHKGMEWNPDDLVWVHTFQRADQNPAG</sequence>
<dbReference type="SUPFAM" id="SSF88697">
    <property type="entry name" value="PUA domain-like"/>
    <property type="match status" value="1"/>
</dbReference>
<dbReference type="EMBL" id="VBRY01000007">
    <property type="protein sequence ID" value="TLS66977.1"/>
    <property type="molecule type" value="Genomic_DNA"/>
</dbReference>
<dbReference type="Proteomes" id="UP000306585">
    <property type="component" value="Unassembled WGS sequence"/>
</dbReference>
<reference evidence="1 2" key="1">
    <citation type="journal article" date="2019" name="Appl. Environ. Microbiol.">
        <title>Environmental Evidence and Genomic Insight of Iron-oxidizing Bacteria Preference Towards More Corrosion Resistant Stainless Steel at Higher Salinities.</title>
        <authorList>
            <person name="Garrison C.E."/>
            <person name="Price K.A."/>
            <person name="Field E.K."/>
        </authorList>
    </citation>
    <scope>NUCLEOTIDE SEQUENCE [LARGE SCALE GENOMIC DNA]</scope>
    <source>
        <strain evidence="1 2">P3</strain>
    </source>
</reference>
<dbReference type="AlphaFoldDB" id="A0A5R9GRS7"/>
<proteinExistence type="predicted"/>
<dbReference type="CDD" id="cd06552">
    <property type="entry name" value="ASCH_yqfb_like"/>
    <property type="match status" value="1"/>
</dbReference>
<protein>
    <submittedName>
        <fullName evidence="1">ASCH domain-containing protein</fullName>
    </submittedName>
</protein>
<evidence type="ECO:0000313" key="1">
    <source>
        <dbReference type="EMBL" id="TLS66977.1"/>
    </source>
</evidence>
<name>A0A5R9GRS7_9PROT</name>
<gene>
    <name evidence="1" type="ORF">FEF65_08430</name>
</gene>
<dbReference type="OrthoDB" id="2719516at2"/>
<keyword evidence="2" id="KW-1185">Reference proteome</keyword>
<dbReference type="RefSeq" id="WP_138239367.1">
    <property type="nucleotide sequence ID" value="NZ_VBRY01000007.1"/>
</dbReference>
<accession>A0A5R9GRS7</accession>
<dbReference type="InterPro" id="IPR015947">
    <property type="entry name" value="PUA-like_sf"/>
</dbReference>
<organism evidence="1 2">
    <name type="scientific">Mariprofundus erugo</name>
    <dbReference type="NCBI Taxonomy" id="2528639"/>
    <lineage>
        <taxon>Bacteria</taxon>
        <taxon>Pseudomonadati</taxon>
        <taxon>Pseudomonadota</taxon>
        <taxon>Candidatius Mariprofundia</taxon>
        <taxon>Mariprofundales</taxon>
        <taxon>Mariprofundaceae</taxon>
        <taxon>Mariprofundus</taxon>
    </lineage>
</organism>
<comment type="caution">
    <text evidence="1">The sequence shown here is derived from an EMBL/GenBank/DDBJ whole genome shotgun (WGS) entry which is preliminary data.</text>
</comment>
<evidence type="ECO:0000313" key="2">
    <source>
        <dbReference type="Proteomes" id="UP000306585"/>
    </source>
</evidence>